<protein>
    <submittedName>
        <fullName evidence="14">6-phospho-alpha-glucosidase</fullName>
    </submittedName>
</protein>
<feature type="active site" description="Proton acceptor" evidence="8">
    <location>
        <position position="246"/>
    </location>
</feature>
<keyword evidence="10" id="KW-0408">Iron</keyword>
<feature type="active site" description="Proton donor" evidence="8">
    <location>
        <position position="151"/>
    </location>
</feature>
<accession>A0A9D2T9Y2</accession>
<dbReference type="GO" id="GO:0004553">
    <property type="term" value="F:hydrolase activity, hydrolyzing O-glycosyl compounds"/>
    <property type="evidence" value="ECO:0007669"/>
    <property type="project" value="InterPro"/>
</dbReference>
<evidence type="ECO:0000313" key="14">
    <source>
        <dbReference type="EMBL" id="HJC50475.1"/>
    </source>
</evidence>
<comment type="subunit">
    <text evidence="2">Homotetramer.</text>
</comment>
<dbReference type="InterPro" id="IPR015955">
    <property type="entry name" value="Lactate_DH/Glyco_Ohase_4_C"/>
</dbReference>
<dbReference type="PANTHER" id="PTHR32092:SF14">
    <property type="entry name" value="MALTOSE-6'-PHOSPHATE GLUCOSIDASE"/>
    <property type="match status" value="1"/>
</dbReference>
<feature type="binding site" evidence="9">
    <location>
        <position position="266"/>
    </location>
    <ligand>
        <name>substrate</name>
    </ligand>
</feature>
<evidence type="ECO:0000256" key="11">
    <source>
        <dbReference type="PIRSR" id="PIRSR601088-4"/>
    </source>
</evidence>
<dbReference type="SUPFAM" id="SSF56327">
    <property type="entry name" value="LDH C-terminal domain-like"/>
    <property type="match status" value="1"/>
</dbReference>
<dbReference type="EMBL" id="DWWD01000030">
    <property type="protein sequence ID" value="HJC50475.1"/>
    <property type="molecule type" value="Genomic_DNA"/>
</dbReference>
<keyword evidence="3 10" id="KW-0479">Metal-binding</keyword>
<proteinExistence type="inferred from homology"/>
<comment type="cofactor">
    <cofactor evidence="12">
        <name>NAD(+)</name>
        <dbReference type="ChEBI" id="CHEBI:57540"/>
    </cofactor>
    <text evidence="12">Binds 1 NAD(+) per subunit.</text>
</comment>
<dbReference type="GO" id="GO:0005975">
    <property type="term" value="P:carbohydrate metabolic process"/>
    <property type="evidence" value="ECO:0007669"/>
    <property type="project" value="InterPro"/>
</dbReference>
<evidence type="ECO:0000256" key="8">
    <source>
        <dbReference type="PIRSR" id="PIRSR601088-1"/>
    </source>
</evidence>
<dbReference type="Proteomes" id="UP000823904">
    <property type="component" value="Unassembled WGS sequence"/>
</dbReference>
<dbReference type="PRINTS" id="PR00732">
    <property type="entry name" value="GLHYDRLASE4"/>
</dbReference>
<evidence type="ECO:0000256" key="9">
    <source>
        <dbReference type="PIRSR" id="PIRSR601088-2"/>
    </source>
</evidence>
<comment type="similarity">
    <text evidence="1 12">Belongs to the glycosyl hydrolase 4 family.</text>
</comment>
<reference evidence="14" key="1">
    <citation type="journal article" date="2021" name="PeerJ">
        <title>Extensive microbial diversity within the chicken gut microbiome revealed by metagenomics and culture.</title>
        <authorList>
            <person name="Gilroy R."/>
            <person name="Ravi A."/>
            <person name="Getino M."/>
            <person name="Pursley I."/>
            <person name="Horton D.L."/>
            <person name="Alikhan N.F."/>
            <person name="Baker D."/>
            <person name="Gharbi K."/>
            <person name="Hall N."/>
            <person name="Watson M."/>
            <person name="Adriaenssens E.M."/>
            <person name="Foster-Nyarko E."/>
            <person name="Jarju S."/>
            <person name="Secka A."/>
            <person name="Antonio M."/>
            <person name="Oren A."/>
            <person name="Chaudhuri R.R."/>
            <person name="La Ragione R."/>
            <person name="Hildebrand F."/>
            <person name="Pallen M.J."/>
        </authorList>
    </citation>
    <scope>NUCLEOTIDE SEQUENCE</scope>
    <source>
        <strain evidence="14">ChiSjej3B21-8574</strain>
    </source>
</reference>
<dbReference type="Gene3D" id="3.90.110.10">
    <property type="entry name" value="Lactate dehydrogenase/glycoside hydrolase, family 4, C-terminal"/>
    <property type="match status" value="1"/>
</dbReference>
<evidence type="ECO:0000256" key="10">
    <source>
        <dbReference type="PIRSR" id="PIRSR601088-3"/>
    </source>
</evidence>
<dbReference type="InterPro" id="IPR001088">
    <property type="entry name" value="Glyco_hydro_4"/>
</dbReference>
<evidence type="ECO:0000313" key="15">
    <source>
        <dbReference type="Proteomes" id="UP000823904"/>
    </source>
</evidence>
<feature type="binding site" evidence="9">
    <location>
        <position position="127"/>
    </location>
    <ligand>
        <name>substrate</name>
    </ligand>
</feature>
<dbReference type="Pfam" id="PF11975">
    <property type="entry name" value="Glyco_hydro_4C"/>
    <property type="match status" value="1"/>
</dbReference>
<dbReference type="AlphaFoldDB" id="A0A9D2T9Y2"/>
<feature type="binding site" evidence="10">
    <location>
        <position position="180"/>
    </location>
    <ligand>
        <name>Mn(2+)</name>
        <dbReference type="ChEBI" id="CHEBI:29035"/>
    </ligand>
</feature>
<dbReference type="InterPro" id="IPR036291">
    <property type="entry name" value="NAD(P)-bd_dom_sf"/>
</dbReference>
<keyword evidence="5 12" id="KW-0520">NAD</keyword>
<dbReference type="SUPFAM" id="SSF51735">
    <property type="entry name" value="NAD(P)-binding Rossmann-fold domains"/>
    <property type="match status" value="1"/>
</dbReference>
<dbReference type="Gene3D" id="3.40.50.720">
    <property type="entry name" value="NAD(P)-binding Rossmann-like Domain"/>
    <property type="match status" value="1"/>
</dbReference>
<feature type="binding site" evidence="10">
    <location>
        <position position="150"/>
    </location>
    <ligand>
        <name>Mn(2+)</name>
        <dbReference type="ChEBI" id="CHEBI:29035"/>
    </ligand>
</feature>
<feature type="binding site" evidence="9">
    <location>
        <position position="73"/>
    </location>
    <ligand>
        <name>substrate</name>
    </ligand>
</feature>
<gene>
    <name evidence="14" type="ORF">H9754_07910</name>
</gene>
<evidence type="ECO:0000256" key="4">
    <source>
        <dbReference type="ARBA" id="ARBA00022801"/>
    </source>
</evidence>
<evidence type="ECO:0000256" key="12">
    <source>
        <dbReference type="RuleBase" id="RU361152"/>
    </source>
</evidence>
<reference evidence="14" key="2">
    <citation type="submission" date="2021-04" db="EMBL/GenBank/DDBJ databases">
        <authorList>
            <person name="Gilroy R."/>
        </authorList>
    </citation>
    <scope>NUCLEOTIDE SEQUENCE</scope>
    <source>
        <strain evidence="14">ChiSjej3B21-8574</strain>
    </source>
</reference>
<dbReference type="GO" id="GO:0016616">
    <property type="term" value="F:oxidoreductase activity, acting on the CH-OH group of donors, NAD or NADP as acceptor"/>
    <property type="evidence" value="ECO:0007669"/>
    <property type="project" value="InterPro"/>
</dbReference>
<evidence type="ECO:0000256" key="2">
    <source>
        <dbReference type="ARBA" id="ARBA00011881"/>
    </source>
</evidence>
<evidence type="ECO:0000256" key="6">
    <source>
        <dbReference type="ARBA" id="ARBA00023211"/>
    </source>
</evidence>
<keyword evidence="6 10" id="KW-0464">Manganese</keyword>
<organism evidence="14 15">
    <name type="scientific">Candidatus Anaerostipes avistercoris</name>
    <dbReference type="NCBI Taxonomy" id="2838462"/>
    <lineage>
        <taxon>Bacteria</taxon>
        <taxon>Bacillati</taxon>
        <taxon>Bacillota</taxon>
        <taxon>Clostridia</taxon>
        <taxon>Lachnospirales</taxon>
        <taxon>Lachnospiraceae</taxon>
        <taxon>Anaerostipes</taxon>
    </lineage>
</organism>
<evidence type="ECO:0000256" key="7">
    <source>
        <dbReference type="ARBA" id="ARBA00023295"/>
    </source>
</evidence>
<dbReference type="InterPro" id="IPR022616">
    <property type="entry name" value="Glyco_hydro_4_C"/>
</dbReference>
<feature type="site" description="Increases basicity of active site Tyr" evidence="11">
    <location>
        <position position="89"/>
    </location>
</feature>
<name>A0A9D2T9Y2_9FIRM</name>
<comment type="caution">
    <text evidence="14">The sequence shown here is derived from an EMBL/GenBank/DDBJ whole genome shotgun (WGS) entry which is preliminary data.</text>
</comment>
<keyword evidence="4 12" id="KW-0378">Hydrolase</keyword>
<feature type="domain" description="Glycosyl hydrolase family 4 C-terminal" evidence="13">
    <location>
        <begin position="175"/>
        <end position="402"/>
    </location>
</feature>
<evidence type="ECO:0000259" key="13">
    <source>
        <dbReference type="Pfam" id="PF11975"/>
    </source>
</evidence>
<sequence>MLADNKDLFPLKRICLYDIRSEHQDIVGEYGKILVREYYPELEEFIYTTDETVAFENVDFALMQIRAGMIEMREKDEKIPLKHGCVGQETCGTGGFAYGLRSVPEIIDLIKKIRKQSPEAWILNYSNPAAIVAEATKRVFPDDYRIMNICDMPISIMDQFGKLIGCTRYDFEPRYFGLNHFGWFTHLYDKKTGEDLVPKVKEKLLNGHVFEKGGEDEHLWDKSWIETYNFMSNILRDFPEYLPNTYLKYYLYPNHVVNTSNPEYTRANEVMDGKSKRTYNMMREVIQAGKLKGTKHEIKPGRGVHARYIVELAACIANHKNDIFLIITKNNGTIPNIDPDMMVEVACRVGINGAEPLSMEPIGTFYKGMMENQYAYEKLTVDGLFEQDKQKLLEALVLNRTVVDTDTAKAVLDDLIEANKDYWGKLFQ</sequence>
<keyword evidence="10" id="KW-0533">Nickel</keyword>
<evidence type="ECO:0000256" key="1">
    <source>
        <dbReference type="ARBA" id="ARBA00010141"/>
    </source>
</evidence>
<dbReference type="PANTHER" id="PTHR32092">
    <property type="entry name" value="6-PHOSPHO-BETA-GLUCOSIDASE-RELATED"/>
    <property type="match status" value="1"/>
</dbReference>
<keyword evidence="7 12" id="KW-0326">Glycosidase</keyword>
<keyword evidence="10" id="KW-0170">Cobalt</keyword>
<dbReference type="Pfam" id="PF02056">
    <property type="entry name" value="Glyco_hydro_4"/>
    <property type="match status" value="1"/>
</dbReference>
<dbReference type="GO" id="GO:0046872">
    <property type="term" value="F:metal ion binding"/>
    <property type="evidence" value="ECO:0007669"/>
    <property type="project" value="UniProtKB-KW"/>
</dbReference>
<evidence type="ECO:0000256" key="5">
    <source>
        <dbReference type="ARBA" id="ARBA00023027"/>
    </source>
</evidence>
<evidence type="ECO:0000256" key="3">
    <source>
        <dbReference type="ARBA" id="ARBA00022723"/>
    </source>
</evidence>